<proteinExistence type="predicted"/>
<evidence type="ECO:0000313" key="2">
    <source>
        <dbReference type="Proteomes" id="UP000474640"/>
    </source>
</evidence>
<reference evidence="1 2" key="1">
    <citation type="submission" date="2020-01" db="EMBL/GenBank/DDBJ databases">
        <authorList>
            <person name="Palmer J.M."/>
        </authorList>
    </citation>
    <scope>NUCLEOTIDE SEQUENCE [LARGE SCALE GENOMIC DNA]</scope>
    <source>
        <strain evidence="1 2">TWF970</strain>
    </source>
</reference>
<sequence>MDIDINGEREIVIRKRKKRKEEKEIWCLIDVEKIFQRILPVHKQNSNAGVMDFYQTETRSMNLSKIYKNSRKQCKSSGGGISIVVKSRDCTMKVPIGWKKNGHETSRAL</sequence>
<gene>
    <name evidence="1" type="ORF">TWF970_005694</name>
</gene>
<dbReference type="AlphaFoldDB" id="A0A7C8VFI8"/>
<accession>A0A7C8VFI8</accession>
<name>A0A7C8VFI8_ORBOL</name>
<comment type="caution">
    <text evidence="1">The sequence shown here is derived from an EMBL/GenBank/DDBJ whole genome shotgun (WGS) entry which is preliminary data.</text>
</comment>
<organism evidence="1 2">
    <name type="scientific">Orbilia oligospora</name>
    <name type="common">Nematode-trapping fungus</name>
    <name type="synonym">Arthrobotrys oligospora</name>
    <dbReference type="NCBI Taxonomy" id="2813651"/>
    <lineage>
        <taxon>Eukaryota</taxon>
        <taxon>Fungi</taxon>
        <taxon>Dikarya</taxon>
        <taxon>Ascomycota</taxon>
        <taxon>Pezizomycotina</taxon>
        <taxon>Orbiliomycetes</taxon>
        <taxon>Orbiliales</taxon>
        <taxon>Orbiliaceae</taxon>
        <taxon>Orbilia</taxon>
    </lineage>
</organism>
<evidence type="ECO:0000313" key="1">
    <source>
        <dbReference type="EMBL" id="KAF3288632.1"/>
    </source>
</evidence>
<protein>
    <submittedName>
        <fullName evidence="1">Uncharacterized protein</fullName>
    </submittedName>
</protein>
<dbReference type="Proteomes" id="UP000474640">
    <property type="component" value="Unassembled WGS sequence"/>
</dbReference>
<dbReference type="EMBL" id="JAABOJ010000003">
    <property type="protein sequence ID" value="KAF3288632.1"/>
    <property type="molecule type" value="Genomic_DNA"/>
</dbReference>